<accession>A0A8H6CAV5</accession>
<evidence type="ECO:0000313" key="2">
    <source>
        <dbReference type="EMBL" id="KAF6219953.1"/>
    </source>
</evidence>
<dbReference type="Proteomes" id="UP000593566">
    <property type="component" value="Unassembled WGS sequence"/>
</dbReference>
<dbReference type="GeneID" id="59332189"/>
<keyword evidence="3" id="KW-1185">Reference proteome</keyword>
<dbReference type="AlphaFoldDB" id="A0A8H6CAV5"/>
<reference evidence="2 3" key="1">
    <citation type="journal article" date="2020" name="Genomics">
        <title>Complete, high-quality genomes from long-read metagenomic sequencing of two wolf lichen thalli reveals enigmatic genome architecture.</title>
        <authorList>
            <person name="McKenzie S.K."/>
            <person name="Walston R.F."/>
            <person name="Allen J.L."/>
        </authorList>
    </citation>
    <scope>NUCLEOTIDE SEQUENCE [LARGE SCALE GENOMIC DNA]</scope>
    <source>
        <strain evidence="2">WasteWater1</strain>
    </source>
</reference>
<feature type="coiled-coil region" evidence="1">
    <location>
        <begin position="155"/>
        <end position="182"/>
    </location>
</feature>
<evidence type="ECO:0000313" key="3">
    <source>
        <dbReference type="Proteomes" id="UP000593566"/>
    </source>
</evidence>
<protein>
    <submittedName>
        <fullName evidence="2">Uncharacterized protein</fullName>
    </submittedName>
</protein>
<evidence type="ECO:0000256" key="1">
    <source>
        <dbReference type="SAM" id="Coils"/>
    </source>
</evidence>
<comment type="caution">
    <text evidence="2">The sequence shown here is derived from an EMBL/GenBank/DDBJ whole genome shotgun (WGS) entry which is preliminary data.</text>
</comment>
<keyword evidence="1" id="KW-0175">Coiled coil</keyword>
<gene>
    <name evidence="2" type="ORF">HO133_003778</name>
</gene>
<organism evidence="2 3">
    <name type="scientific">Letharia lupina</name>
    <dbReference type="NCBI Taxonomy" id="560253"/>
    <lineage>
        <taxon>Eukaryota</taxon>
        <taxon>Fungi</taxon>
        <taxon>Dikarya</taxon>
        <taxon>Ascomycota</taxon>
        <taxon>Pezizomycotina</taxon>
        <taxon>Lecanoromycetes</taxon>
        <taxon>OSLEUM clade</taxon>
        <taxon>Lecanoromycetidae</taxon>
        <taxon>Lecanorales</taxon>
        <taxon>Lecanorineae</taxon>
        <taxon>Parmeliaceae</taxon>
        <taxon>Letharia</taxon>
    </lineage>
</organism>
<proteinExistence type="predicted"/>
<sequence length="453" mass="52184">MPKSKNKKEIKDFTAGRSPSTDRLRLLPLEIRLRIYDFASEPLTVHVRRKWKGRETAYSRLLSLPRDKRYIAFRQRHPGKAHEAWPPSIEEALFIALEWTQEILGGIPGFGHIMSEIIYEHTGEHRSRKKVATYLGYLKVQELHLRPKKSQADTRNVLDNSLRETQRMVEKIQKESNALLRLSNATSASVGSMLQSLQDIASQLPAAIQADQQFLSLMDQPNPTLNGDVNIFREFTRIVADYVNDFDIYLAAPLPECYFSLLSISRFYRIDALANMASSIVYDFGNELTMLRDFSKLLSPGSQRYIRHVKINMVEAFMLHNETLPFISEPALSKNLEATLPSLRTLTIDLWPRDPARTDKESRAWGEQSEVLIQSLHNVKAKVRLQLRWAADCERFEREYVRNGEWKRVWRDMPEGQSNSNDGICHSCYELHGSSYKEVERCGSERISGPSGR</sequence>
<dbReference type="EMBL" id="JACCJB010000018">
    <property type="protein sequence ID" value="KAF6219953.1"/>
    <property type="molecule type" value="Genomic_DNA"/>
</dbReference>
<dbReference type="RefSeq" id="XP_037149388.1">
    <property type="nucleotide sequence ID" value="XM_037294700.1"/>
</dbReference>
<name>A0A8H6CAV5_9LECA</name>